<dbReference type="PROSITE" id="PS50173">
    <property type="entry name" value="UMUC"/>
    <property type="match status" value="1"/>
</dbReference>
<keyword evidence="13" id="KW-0239">DNA-directed DNA polymerase</keyword>
<comment type="cofactor">
    <cofactor evidence="13">
        <name>Mg(2+)</name>
        <dbReference type="ChEBI" id="CHEBI:18420"/>
    </cofactor>
    <text evidence="13">Binds 2 magnesium ions per subunit.</text>
</comment>
<feature type="binding site" evidence="13">
    <location>
        <position position="128"/>
    </location>
    <ligand>
        <name>Mg(2+)</name>
        <dbReference type="ChEBI" id="CHEBI:18420"/>
    </ligand>
</feature>
<dbReference type="GO" id="GO:0006261">
    <property type="term" value="P:DNA-templated DNA replication"/>
    <property type="evidence" value="ECO:0007669"/>
    <property type="project" value="UniProtKB-UniRule"/>
</dbReference>
<keyword evidence="7 13" id="KW-0479">Metal-binding</keyword>
<feature type="site" description="Substrate discrimination" evidence="13">
    <location>
        <position position="37"/>
    </location>
</feature>
<dbReference type="InterPro" id="IPR053848">
    <property type="entry name" value="IMS_HHH_1"/>
</dbReference>
<keyword evidence="3 13" id="KW-0963">Cytoplasm</keyword>
<dbReference type="GO" id="GO:0003684">
    <property type="term" value="F:damaged DNA binding"/>
    <property type="evidence" value="ECO:0007669"/>
    <property type="project" value="InterPro"/>
</dbReference>
<keyword evidence="10 13" id="KW-0238">DNA-binding</keyword>
<dbReference type="Gene3D" id="3.30.70.270">
    <property type="match status" value="1"/>
</dbReference>
<evidence type="ECO:0000256" key="2">
    <source>
        <dbReference type="ARBA" id="ARBA00010945"/>
    </source>
</evidence>
<dbReference type="Pfam" id="PF21999">
    <property type="entry name" value="IMS_HHH_1"/>
    <property type="match status" value="1"/>
</dbReference>
<evidence type="ECO:0000256" key="10">
    <source>
        <dbReference type="ARBA" id="ARBA00023125"/>
    </source>
</evidence>
<keyword evidence="8 13" id="KW-0227">DNA damage</keyword>
<dbReference type="GO" id="GO:0006281">
    <property type="term" value="P:DNA repair"/>
    <property type="evidence" value="ECO:0007669"/>
    <property type="project" value="UniProtKB-UniRule"/>
</dbReference>
<feature type="domain" description="UmuC" evidence="14">
    <location>
        <begin position="28"/>
        <end position="213"/>
    </location>
</feature>
<keyword evidence="4 13" id="KW-0808">Transferase</keyword>
<dbReference type="PANTHER" id="PTHR11076:SF35">
    <property type="entry name" value="DNA REPAIR PROTEIN HOMOLOG YOBH"/>
    <property type="match status" value="1"/>
</dbReference>
<dbReference type="InterPro" id="IPR050116">
    <property type="entry name" value="DNA_polymerase-Y"/>
</dbReference>
<evidence type="ECO:0000256" key="5">
    <source>
        <dbReference type="ARBA" id="ARBA00022695"/>
    </source>
</evidence>
<dbReference type="AlphaFoldDB" id="A0A2T5G4M5"/>
<dbReference type="GO" id="GO:0009432">
    <property type="term" value="P:SOS response"/>
    <property type="evidence" value="ECO:0007669"/>
    <property type="project" value="TreeGrafter"/>
</dbReference>
<dbReference type="EMBL" id="PEBW01000007">
    <property type="protein sequence ID" value="PTQ51123.1"/>
    <property type="molecule type" value="Genomic_DNA"/>
</dbReference>
<dbReference type="GO" id="GO:0005829">
    <property type="term" value="C:cytosol"/>
    <property type="evidence" value="ECO:0007669"/>
    <property type="project" value="TreeGrafter"/>
</dbReference>
<dbReference type="InterPro" id="IPR043128">
    <property type="entry name" value="Rev_trsase/Diguanyl_cyclase"/>
</dbReference>
<comment type="subcellular location">
    <subcellularLocation>
        <location evidence="1 13">Cytoplasm</location>
    </subcellularLocation>
</comment>
<dbReference type="Gene3D" id="3.40.1170.60">
    <property type="match status" value="1"/>
</dbReference>
<feature type="active site" evidence="13">
    <location>
        <position position="129"/>
    </location>
</feature>
<comment type="similarity">
    <text evidence="2 13">Belongs to the DNA polymerase type-Y family.</text>
</comment>
<dbReference type="GO" id="GO:0000287">
    <property type="term" value="F:magnesium ion binding"/>
    <property type="evidence" value="ECO:0007669"/>
    <property type="project" value="UniProtKB-UniRule"/>
</dbReference>
<protein>
    <recommendedName>
        <fullName evidence="13">DNA polymerase IV</fullName>
        <shortName evidence="13">Pol IV</shortName>
        <ecNumber evidence="13">2.7.7.7</ecNumber>
    </recommendedName>
</protein>
<dbReference type="Proteomes" id="UP000244016">
    <property type="component" value="Unassembled WGS sequence"/>
</dbReference>
<evidence type="ECO:0000256" key="11">
    <source>
        <dbReference type="ARBA" id="ARBA00023204"/>
    </source>
</evidence>
<evidence type="ECO:0000256" key="12">
    <source>
        <dbReference type="ARBA" id="ARBA00049244"/>
    </source>
</evidence>
<evidence type="ECO:0000256" key="9">
    <source>
        <dbReference type="ARBA" id="ARBA00022842"/>
    </source>
</evidence>
<dbReference type="NCBIfam" id="NF002848">
    <property type="entry name" value="PRK03103.1"/>
    <property type="match status" value="1"/>
</dbReference>
<keyword evidence="9 13" id="KW-0460">Magnesium</keyword>
<dbReference type="EC" id="2.7.7.7" evidence="13"/>
<evidence type="ECO:0000313" key="15">
    <source>
        <dbReference type="EMBL" id="PTQ51123.1"/>
    </source>
</evidence>
<evidence type="ECO:0000256" key="1">
    <source>
        <dbReference type="ARBA" id="ARBA00004496"/>
    </source>
</evidence>
<dbReference type="Gene3D" id="3.30.1490.100">
    <property type="entry name" value="DNA polymerase, Y-family, little finger domain"/>
    <property type="match status" value="1"/>
</dbReference>
<comment type="function">
    <text evidence="13">Poorly processive, error-prone DNA polymerase involved in untargeted mutagenesis. Copies undamaged DNA at stalled replication forks, which arise in vivo from mismatched or misaligned primer ends. These misaligned primers can be extended by PolIV. Exhibits no 3'-5' exonuclease (proofreading) activity. May be involved in translesional synthesis, in conjunction with the beta clamp from PolIII.</text>
</comment>
<dbReference type="Pfam" id="PF00817">
    <property type="entry name" value="IMS"/>
    <property type="match status" value="1"/>
</dbReference>
<proteinExistence type="inferred from homology"/>
<organism evidence="15 16">
    <name type="scientific">Brockia lithotrophica</name>
    <dbReference type="NCBI Taxonomy" id="933949"/>
    <lineage>
        <taxon>Bacteria</taxon>
        <taxon>Bacillati</taxon>
        <taxon>Bacillota</taxon>
        <taxon>Bacilli</taxon>
        <taxon>Bacillales</taxon>
        <taxon>Bacillales Family X. Incertae Sedis</taxon>
        <taxon>Brockia</taxon>
    </lineage>
</organism>
<comment type="caution">
    <text evidence="15">The sequence shown here is derived from an EMBL/GenBank/DDBJ whole genome shotgun (WGS) entry which is preliminary data.</text>
</comment>
<comment type="catalytic activity">
    <reaction evidence="12 13">
        <text>DNA(n) + a 2'-deoxyribonucleoside 5'-triphosphate = DNA(n+1) + diphosphate</text>
        <dbReference type="Rhea" id="RHEA:22508"/>
        <dbReference type="Rhea" id="RHEA-COMP:17339"/>
        <dbReference type="Rhea" id="RHEA-COMP:17340"/>
        <dbReference type="ChEBI" id="CHEBI:33019"/>
        <dbReference type="ChEBI" id="CHEBI:61560"/>
        <dbReference type="ChEBI" id="CHEBI:173112"/>
        <dbReference type="EC" id="2.7.7.7"/>
    </reaction>
</comment>
<dbReference type="GO" id="GO:0042276">
    <property type="term" value="P:error-prone translesion synthesis"/>
    <property type="evidence" value="ECO:0007669"/>
    <property type="project" value="TreeGrafter"/>
</dbReference>
<evidence type="ECO:0000256" key="6">
    <source>
        <dbReference type="ARBA" id="ARBA00022705"/>
    </source>
</evidence>
<keyword evidence="11 13" id="KW-0234">DNA repair</keyword>
<dbReference type="InterPro" id="IPR043502">
    <property type="entry name" value="DNA/RNA_pol_sf"/>
</dbReference>
<dbReference type="InterPro" id="IPR001126">
    <property type="entry name" value="UmuC"/>
</dbReference>
<evidence type="ECO:0000256" key="7">
    <source>
        <dbReference type="ARBA" id="ARBA00022723"/>
    </source>
</evidence>
<evidence type="ECO:0000256" key="13">
    <source>
        <dbReference type="HAMAP-Rule" id="MF_01113"/>
    </source>
</evidence>
<keyword evidence="5 13" id="KW-0548">Nucleotidyltransferase</keyword>
<evidence type="ECO:0000256" key="4">
    <source>
        <dbReference type="ARBA" id="ARBA00022679"/>
    </source>
</evidence>
<evidence type="ECO:0000313" key="16">
    <source>
        <dbReference type="Proteomes" id="UP000244016"/>
    </source>
</evidence>
<dbReference type="InterPro" id="IPR022880">
    <property type="entry name" value="DNApol_IV"/>
</dbReference>
<gene>
    <name evidence="13" type="primary">dinB</name>
    <name evidence="15" type="ORF">BLITH_0553</name>
</gene>
<accession>A0A2T5G4M5</accession>
<dbReference type="GO" id="GO:0003887">
    <property type="term" value="F:DNA-directed DNA polymerase activity"/>
    <property type="evidence" value="ECO:0007669"/>
    <property type="project" value="UniProtKB-UniRule"/>
</dbReference>
<keyword evidence="6 13" id="KW-0235">DNA replication</keyword>
<dbReference type="InterPro" id="IPR036775">
    <property type="entry name" value="DNA_pol_Y-fam_lit_finger_sf"/>
</dbReference>
<dbReference type="Gene3D" id="1.10.150.20">
    <property type="entry name" value="5' to 3' exonuclease, C-terminal subdomain"/>
    <property type="match status" value="1"/>
</dbReference>
<dbReference type="CDD" id="cd03586">
    <property type="entry name" value="PolY_Pol_IV_kappa"/>
    <property type="match status" value="1"/>
</dbReference>
<comment type="subunit">
    <text evidence="13">Monomer.</text>
</comment>
<sequence length="433" mass="47316">MGGGTGEARAGAEGTPVKGAAETRERVVLLVDMESFFASVEVAARPDLRGRPVVVAGDPERRHGVVLAATREAKACGVSTAMTLGEALLLCPEAVVVRPHMARYLATSLQITGLLEAFSDLVEPYSIDEQFVELTPTLHLFGTAEAAAQEIRRRIREVTGINARVGIGPNKLAAKMACDVYAKKISEGVFRVSPGEFAEAFWHRPVEDLFGVARRLGAHLRGMGIRTIGQLAQTPEELLRRRFGKLGARLHRYANGIDPSPVDPSLIWRQKGVGRGITLPRDYREGRDVEIVILELADEVAHRARALGVLGKVVGVGIGGAYGLEGRHGFFRQTHLPAPTRSPAEIAAAARALFRRHWSGFPVRHVSVFLGGLSDDHVFPLELFRDRLREEKMYRTVDYIWARFGRASLLRASSLTPAGQARERARKIGGHEA</sequence>
<dbReference type="Pfam" id="PF11799">
    <property type="entry name" value="IMS_C"/>
    <property type="match status" value="1"/>
</dbReference>
<feature type="binding site" evidence="13">
    <location>
        <position position="32"/>
    </location>
    <ligand>
        <name>Mg(2+)</name>
        <dbReference type="ChEBI" id="CHEBI:18420"/>
    </ligand>
</feature>
<evidence type="ECO:0000256" key="3">
    <source>
        <dbReference type="ARBA" id="ARBA00022490"/>
    </source>
</evidence>
<reference evidence="15 16" key="1">
    <citation type="submission" date="2017-08" db="EMBL/GenBank/DDBJ databases">
        <title>Burning lignite coal seam in the remote Altai Mountains harbors a hydrogen-driven thermophilic microbial community.</title>
        <authorList>
            <person name="Kadnikov V.V."/>
            <person name="Mardanov A.V."/>
            <person name="Ivasenko D."/>
            <person name="Beletsky A.V."/>
            <person name="Karnachuk O.V."/>
            <person name="Ravin N.V."/>
        </authorList>
    </citation>
    <scope>NUCLEOTIDE SEQUENCE [LARGE SCALE GENOMIC DNA]</scope>
    <source>
        <strain evidence="15">AL31</strain>
    </source>
</reference>
<dbReference type="SUPFAM" id="SSF56672">
    <property type="entry name" value="DNA/RNA polymerases"/>
    <property type="match status" value="1"/>
</dbReference>
<evidence type="ECO:0000256" key="8">
    <source>
        <dbReference type="ARBA" id="ARBA00022763"/>
    </source>
</evidence>
<dbReference type="PANTHER" id="PTHR11076">
    <property type="entry name" value="DNA REPAIR POLYMERASE UMUC / TRANSFERASE FAMILY MEMBER"/>
    <property type="match status" value="1"/>
</dbReference>
<dbReference type="InterPro" id="IPR017961">
    <property type="entry name" value="DNA_pol_Y-fam_little_finger"/>
</dbReference>
<evidence type="ECO:0000259" key="14">
    <source>
        <dbReference type="PROSITE" id="PS50173"/>
    </source>
</evidence>
<dbReference type="SUPFAM" id="SSF100879">
    <property type="entry name" value="Lesion bypass DNA polymerase (Y-family), little finger domain"/>
    <property type="match status" value="1"/>
</dbReference>
<keyword evidence="13" id="KW-0515">Mutator protein</keyword>
<dbReference type="HAMAP" id="MF_01113">
    <property type="entry name" value="DNApol_IV"/>
    <property type="match status" value="1"/>
</dbReference>
<name>A0A2T5G4M5_9BACL</name>